<dbReference type="KEGG" id="vg:55620387"/>
<dbReference type="RefSeq" id="YP_009849895.1">
    <property type="nucleotide sequence ID" value="NC_048796.1"/>
</dbReference>
<feature type="transmembrane region" description="Helical" evidence="2">
    <location>
        <begin position="111"/>
        <end position="135"/>
    </location>
</feature>
<name>A0A514A8S6_9CAUD</name>
<sequence length="201" mass="21282">MNWSDIGKAIGGAAPILGGLLGGPAGAAIGSVVSATLGVENTPDSVDSALRNNPEALLRLKELQENSKVELQKLAVQAEQNRLQSDLETYKAEASDRASARLLAAQQQRDFIRPAVTVLMLLGGIGIVLLVFSGYAKDLLTDPTASITVGTLIGLWFGEVKQVLAFWFGATKDSNRTAEAITKFATSPDMVIEKTDKGNNK</sequence>
<keyword evidence="2" id="KW-0812">Transmembrane</keyword>
<evidence type="ECO:0000313" key="3">
    <source>
        <dbReference type="EMBL" id="QDH49672.1"/>
    </source>
</evidence>
<organism evidence="3 4">
    <name type="scientific">Pantoea phage Kyle</name>
    <dbReference type="NCBI Taxonomy" id="2589665"/>
    <lineage>
        <taxon>Viruses</taxon>
        <taxon>Duplodnaviria</taxon>
        <taxon>Heunggongvirae</taxon>
        <taxon>Uroviricota</taxon>
        <taxon>Caudoviricetes</taxon>
        <taxon>Lindbergviridae</taxon>
        <taxon>Kylevirus</taxon>
        <taxon>Kylevirus kyle</taxon>
    </lineage>
</organism>
<proteinExistence type="predicted"/>
<keyword evidence="2" id="KW-0472">Membrane</keyword>
<evidence type="ECO:0000256" key="2">
    <source>
        <dbReference type="SAM" id="Phobius"/>
    </source>
</evidence>
<keyword evidence="4" id="KW-1185">Reference proteome</keyword>
<dbReference type="GeneID" id="55620387"/>
<feature type="transmembrane region" description="Helical" evidence="2">
    <location>
        <begin position="147"/>
        <end position="168"/>
    </location>
</feature>
<dbReference type="EMBL" id="MN038177">
    <property type="protein sequence ID" value="QDH49672.1"/>
    <property type="molecule type" value="Genomic_DNA"/>
</dbReference>
<feature type="coiled-coil region" evidence="1">
    <location>
        <begin position="46"/>
        <end position="93"/>
    </location>
</feature>
<keyword evidence="2" id="KW-1133">Transmembrane helix</keyword>
<dbReference type="Proteomes" id="UP000319711">
    <property type="component" value="Segment"/>
</dbReference>
<evidence type="ECO:0008006" key="5">
    <source>
        <dbReference type="Google" id="ProtNLM"/>
    </source>
</evidence>
<accession>A0A514A8S6</accession>
<gene>
    <name evidence="3" type="primary">59</name>
    <name evidence="3" type="ORF">KYLE_63</name>
</gene>
<protein>
    <recommendedName>
        <fullName evidence="5">Holin</fullName>
    </recommendedName>
</protein>
<reference evidence="3 4" key="1">
    <citation type="submission" date="2019-06" db="EMBL/GenBank/DDBJ databases">
        <authorList>
            <person name="Fakulujo A."/>
            <person name="Fiaz D."/>
            <person name="Garg S."/>
            <person name="Gordon G."/>
            <person name="Haider Z."/>
            <person name="Hale A."/>
            <person name="Hodges K."/>
            <person name="Jacob L."/>
            <person name="Kandil F."/>
            <person name="Kincaid V."/>
            <person name="Melchor-Guerra M."/>
            <person name="Morrelli A."/>
            <person name="Morris R."/>
            <person name="Nawaz M."/>
            <person name="Nguyen N."/>
            <person name="Omair A."/>
            <person name="Pray J."/>
            <person name="Saleem H."/>
            <person name="Saravane K."/>
            <person name="Sharma A."/>
            <person name="Singh A."/>
            <person name="Walston M."/>
            <person name="Zaman H."/>
            <person name="Puthuveetil N."/>
            <person name="Do L."/>
            <person name="Islam N."/>
            <person name="Johnson A."/>
        </authorList>
    </citation>
    <scope>NUCLEOTIDE SEQUENCE [LARGE SCALE GENOMIC DNA]</scope>
</reference>
<evidence type="ECO:0000313" key="4">
    <source>
        <dbReference type="Proteomes" id="UP000319711"/>
    </source>
</evidence>
<keyword evidence="1" id="KW-0175">Coiled coil</keyword>
<evidence type="ECO:0000256" key="1">
    <source>
        <dbReference type="SAM" id="Coils"/>
    </source>
</evidence>